<feature type="non-terminal residue" evidence="2">
    <location>
        <position position="1"/>
    </location>
</feature>
<name>A0A0F8X8A0_9ZZZZ</name>
<accession>A0A0F8X8A0</accession>
<comment type="caution">
    <text evidence="2">The sequence shown here is derived from an EMBL/GenBank/DDBJ whole genome shotgun (WGS) entry which is preliminary data.</text>
</comment>
<proteinExistence type="predicted"/>
<dbReference type="AlphaFoldDB" id="A0A0F8X8A0"/>
<protein>
    <submittedName>
        <fullName evidence="2">Uncharacterized protein</fullName>
    </submittedName>
</protein>
<evidence type="ECO:0000313" key="2">
    <source>
        <dbReference type="EMBL" id="KKK65043.1"/>
    </source>
</evidence>
<evidence type="ECO:0000256" key="1">
    <source>
        <dbReference type="SAM" id="MobiDB-lite"/>
    </source>
</evidence>
<gene>
    <name evidence="2" type="ORF">LCGC14_2978140</name>
</gene>
<sequence length="21" mass="2373">PKRKGKKTMPSADAIMKEVQE</sequence>
<organism evidence="2">
    <name type="scientific">marine sediment metagenome</name>
    <dbReference type="NCBI Taxonomy" id="412755"/>
    <lineage>
        <taxon>unclassified sequences</taxon>
        <taxon>metagenomes</taxon>
        <taxon>ecological metagenomes</taxon>
    </lineage>
</organism>
<dbReference type="EMBL" id="LAZR01060748">
    <property type="protein sequence ID" value="KKK65043.1"/>
    <property type="molecule type" value="Genomic_DNA"/>
</dbReference>
<reference evidence="2" key="1">
    <citation type="journal article" date="2015" name="Nature">
        <title>Complex archaea that bridge the gap between prokaryotes and eukaryotes.</title>
        <authorList>
            <person name="Spang A."/>
            <person name="Saw J.H."/>
            <person name="Jorgensen S.L."/>
            <person name="Zaremba-Niedzwiedzka K."/>
            <person name="Martijn J."/>
            <person name="Lind A.E."/>
            <person name="van Eijk R."/>
            <person name="Schleper C."/>
            <person name="Guy L."/>
            <person name="Ettema T.J."/>
        </authorList>
    </citation>
    <scope>NUCLEOTIDE SEQUENCE</scope>
</reference>
<feature type="region of interest" description="Disordered" evidence="1">
    <location>
        <begin position="1"/>
        <end position="21"/>
    </location>
</feature>